<accession>A0A3E2HQX7</accession>
<reference evidence="2 3" key="1">
    <citation type="submission" date="2018-05" db="EMBL/GenBank/DDBJ databases">
        <title>Draft genome sequence of Scytalidium lignicola DSM 105466, a ubiquitous saprotrophic fungus.</title>
        <authorList>
            <person name="Buettner E."/>
            <person name="Gebauer A.M."/>
            <person name="Hofrichter M."/>
            <person name="Liers C."/>
            <person name="Kellner H."/>
        </authorList>
    </citation>
    <scope>NUCLEOTIDE SEQUENCE [LARGE SCALE GENOMIC DNA]</scope>
    <source>
        <strain evidence="2 3">DSM 105466</strain>
    </source>
</reference>
<dbReference type="InterPro" id="IPR029058">
    <property type="entry name" value="AB_hydrolase_fold"/>
</dbReference>
<keyword evidence="1" id="KW-0732">Signal</keyword>
<feature type="chain" id="PRO_5017737671" description="AB hydrolase-1 domain-containing protein" evidence="1">
    <location>
        <begin position="19"/>
        <end position="440"/>
    </location>
</feature>
<evidence type="ECO:0000256" key="1">
    <source>
        <dbReference type="SAM" id="SignalP"/>
    </source>
</evidence>
<keyword evidence="3" id="KW-1185">Reference proteome</keyword>
<dbReference type="OMA" id="FCGGDCL"/>
<feature type="non-terminal residue" evidence="2">
    <location>
        <position position="1"/>
    </location>
</feature>
<sequence>MRFSISSPLILLATAAAAKKCINVTVPVDLAARQPVFDIEVPQTNLDVQDFIANMTQQGRNFTDIVLTGYNTTTGRYNISAQYCVPSKSNSRNPTVQVLTHGIGVDRTYWDLPFNNFNYSYINVATDEFGFSTVSFDRLGVSESSHGEPLNEIQAFLEVAATAQLTMMLRNGTFPGVNHKFEKVVHVGHSFGSVQTYLLANMYPKITDGIILTGFSMTLSFAGLFLAGGNFQQANLNQPLRFGNVTGVELQNILSTYLGPLLDVSPINISSLSEPQDLPNGYIIPSNTEANKYLFFKPKHYDPAMLTFAEQTKQPATVGEFLTLGSAPATNEYSGPVMVINGGISPISFPSFSVSTRKPSNNADIDADLPFCGGDCLTTGQKGVSSIPAMVKTNFPKVADHDFVPYVQPNTAHGNNFHYNATAGYRVMQNFFHSKNLGSS</sequence>
<proteinExistence type="predicted"/>
<name>A0A3E2HQX7_SCYLI</name>
<dbReference type="OrthoDB" id="190201at2759"/>
<dbReference type="AlphaFoldDB" id="A0A3E2HQX7"/>
<evidence type="ECO:0000313" key="2">
    <source>
        <dbReference type="EMBL" id="RFU35764.1"/>
    </source>
</evidence>
<evidence type="ECO:0000313" key="3">
    <source>
        <dbReference type="Proteomes" id="UP000258309"/>
    </source>
</evidence>
<feature type="non-terminal residue" evidence="2">
    <location>
        <position position="440"/>
    </location>
</feature>
<organism evidence="2 3">
    <name type="scientific">Scytalidium lignicola</name>
    <name type="common">Hyphomycete</name>
    <dbReference type="NCBI Taxonomy" id="5539"/>
    <lineage>
        <taxon>Eukaryota</taxon>
        <taxon>Fungi</taxon>
        <taxon>Dikarya</taxon>
        <taxon>Ascomycota</taxon>
        <taxon>Pezizomycotina</taxon>
        <taxon>Leotiomycetes</taxon>
        <taxon>Leotiomycetes incertae sedis</taxon>
        <taxon>Scytalidium</taxon>
    </lineage>
</organism>
<dbReference type="EMBL" id="NCSJ02000005">
    <property type="protein sequence ID" value="RFU35764.1"/>
    <property type="molecule type" value="Genomic_DNA"/>
</dbReference>
<comment type="caution">
    <text evidence="2">The sequence shown here is derived from an EMBL/GenBank/DDBJ whole genome shotgun (WGS) entry which is preliminary data.</text>
</comment>
<dbReference type="Proteomes" id="UP000258309">
    <property type="component" value="Unassembled WGS sequence"/>
</dbReference>
<dbReference type="SUPFAM" id="SSF53474">
    <property type="entry name" value="alpha/beta-Hydrolases"/>
    <property type="match status" value="1"/>
</dbReference>
<protein>
    <recommendedName>
        <fullName evidence="4">AB hydrolase-1 domain-containing protein</fullName>
    </recommendedName>
</protein>
<gene>
    <name evidence="2" type="ORF">B7463_g541</name>
</gene>
<feature type="signal peptide" evidence="1">
    <location>
        <begin position="1"/>
        <end position="18"/>
    </location>
</feature>
<dbReference type="Gene3D" id="3.40.50.1820">
    <property type="entry name" value="alpha/beta hydrolase"/>
    <property type="match status" value="1"/>
</dbReference>
<evidence type="ECO:0008006" key="4">
    <source>
        <dbReference type="Google" id="ProtNLM"/>
    </source>
</evidence>